<gene>
    <name evidence="2" type="ORF">AAFF_G00005640</name>
</gene>
<keyword evidence="3" id="KW-1185">Reference proteome</keyword>
<organism evidence="2 3">
    <name type="scientific">Aldrovandia affinis</name>
    <dbReference type="NCBI Taxonomy" id="143900"/>
    <lineage>
        <taxon>Eukaryota</taxon>
        <taxon>Metazoa</taxon>
        <taxon>Chordata</taxon>
        <taxon>Craniata</taxon>
        <taxon>Vertebrata</taxon>
        <taxon>Euteleostomi</taxon>
        <taxon>Actinopterygii</taxon>
        <taxon>Neopterygii</taxon>
        <taxon>Teleostei</taxon>
        <taxon>Notacanthiformes</taxon>
        <taxon>Halosauridae</taxon>
        <taxon>Aldrovandia</taxon>
    </lineage>
</organism>
<name>A0AAD7TDV2_9TELE</name>
<sequence>MLVQLVDLTARAASTLMLASGSPHSVLLVTLQAPLQHWQWLQPGKGFGVKRCRDCRLSLHRCSCSQFWGGAETQIPRVFGITACARSLCCSAQRFISQEYNRQFRGEKPRSKTPITLQRGYRVSSLALMPNARKHDSANSAFNKRRGDGGNALRPDGRYVLRLRNSLSPSLFTRSEDRGARSTARRHVSSLAHNRCGNAAPSPCGTGIIKS</sequence>
<dbReference type="EMBL" id="JAINUG010000001">
    <property type="protein sequence ID" value="KAJ8419065.1"/>
    <property type="molecule type" value="Genomic_DNA"/>
</dbReference>
<dbReference type="AlphaFoldDB" id="A0AAD7TDV2"/>
<comment type="caution">
    <text evidence="2">The sequence shown here is derived from an EMBL/GenBank/DDBJ whole genome shotgun (WGS) entry which is preliminary data.</text>
</comment>
<evidence type="ECO:0000256" key="1">
    <source>
        <dbReference type="SAM" id="MobiDB-lite"/>
    </source>
</evidence>
<protein>
    <submittedName>
        <fullName evidence="2">Uncharacterized protein</fullName>
    </submittedName>
</protein>
<reference evidence="2" key="1">
    <citation type="journal article" date="2023" name="Science">
        <title>Genome structures resolve the early diversification of teleost fishes.</title>
        <authorList>
            <person name="Parey E."/>
            <person name="Louis A."/>
            <person name="Montfort J."/>
            <person name="Bouchez O."/>
            <person name="Roques C."/>
            <person name="Iampietro C."/>
            <person name="Lluch J."/>
            <person name="Castinel A."/>
            <person name="Donnadieu C."/>
            <person name="Desvignes T."/>
            <person name="Floi Bucao C."/>
            <person name="Jouanno E."/>
            <person name="Wen M."/>
            <person name="Mejri S."/>
            <person name="Dirks R."/>
            <person name="Jansen H."/>
            <person name="Henkel C."/>
            <person name="Chen W.J."/>
            <person name="Zahm M."/>
            <person name="Cabau C."/>
            <person name="Klopp C."/>
            <person name="Thompson A.W."/>
            <person name="Robinson-Rechavi M."/>
            <person name="Braasch I."/>
            <person name="Lecointre G."/>
            <person name="Bobe J."/>
            <person name="Postlethwait J.H."/>
            <person name="Berthelot C."/>
            <person name="Roest Crollius H."/>
            <person name="Guiguen Y."/>
        </authorList>
    </citation>
    <scope>NUCLEOTIDE SEQUENCE</scope>
    <source>
        <strain evidence="2">NC1722</strain>
    </source>
</reference>
<feature type="region of interest" description="Disordered" evidence="1">
    <location>
        <begin position="134"/>
        <end position="156"/>
    </location>
</feature>
<evidence type="ECO:0000313" key="2">
    <source>
        <dbReference type="EMBL" id="KAJ8419065.1"/>
    </source>
</evidence>
<proteinExistence type="predicted"/>
<dbReference type="Proteomes" id="UP001221898">
    <property type="component" value="Unassembled WGS sequence"/>
</dbReference>
<evidence type="ECO:0000313" key="3">
    <source>
        <dbReference type="Proteomes" id="UP001221898"/>
    </source>
</evidence>
<accession>A0AAD7TDV2</accession>